<dbReference type="AlphaFoldDB" id="A0A1M4VD93"/>
<dbReference type="Proteomes" id="UP000184295">
    <property type="component" value="Unassembled WGS sequence"/>
</dbReference>
<sequence length="67" mass="6968">MVLTSQGLTDDLNGLGGEIGQIGQGLVLYLAILAVGAPKEMGLIDLVLVLGRVVATCMAPLKRFTRS</sequence>
<accession>A0A1M4VD93</accession>
<protein>
    <submittedName>
        <fullName evidence="1">Uncharacterized protein</fullName>
    </submittedName>
</protein>
<keyword evidence="2" id="KW-1185">Reference proteome</keyword>
<gene>
    <name evidence="1" type="ORF">SAMN02745225_01290</name>
</gene>
<organism evidence="1 2">
    <name type="scientific">Ferrithrix thermotolerans DSM 19514</name>
    <dbReference type="NCBI Taxonomy" id="1121881"/>
    <lineage>
        <taxon>Bacteria</taxon>
        <taxon>Bacillati</taxon>
        <taxon>Actinomycetota</taxon>
        <taxon>Acidimicrobiia</taxon>
        <taxon>Acidimicrobiales</taxon>
        <taxon>Acidimicrobiaceae</taxon>
        <taxon>Ferrithrix</taxon>
    </lineage>
</organism>
<reference evidence="2" key="1">
    <citation type="submission" date="2016-11" db="EMBL/GenBank/DDBJ databases">
        <authorList>
            <person name="Varghese N."/>
            <person name="Submissions S."/>
        </authorList>
    </citation>
    <scope>NUCLEOTIDE SEQUENCE [LARGE SCALE GENOMIC DNA]</scope>
    <source>
        <strain evidence="2">DSM 19514</strain>
    </source>
</reference>
<proteinExistence type="predicted"/>
<dbReference type="EMBL" id="FQUL01000015">
    <property type="protein sequence ID" value="SHE66941.1"/>
    <property type="molecule type" value="Genomic_DNA"/>
</dbReference>
<name>A0A1M4VD93_9ACTN</name>
<evidence type="ECO:0000313" key="1">
    <source>
        <dbReference type="EMBL" id="SHE66941.1"/>
    </source>
</evidence>
<evidence type="ECO:0000313" key="2">
    <source>
        <dbReference type="Proteomes" id="UP000184295"/>
    </source>
</evidence>